<dbReference type="AlphaFoldDB" id="A0A8S3BTU6"/>
<sequence length="81" mass="9086">ATVEFALYDLVEDSIHINIFDNEVFSPNENIGYTSMHLIDILPYAFDTFLSQSSSSHTSIQTIYLNNGASMVMKCAIEFLS</sequence>
<dbReference type="EMBL" id="CAJOBJ010089981">
    <property type="protein sequence ID" value="CAF4538046.1"/>
    <property type="molecule type" value="Genomic_DNA"/>
</dbReference>
<protein>
    <submittedName>
        <fullName evidence="2">Uncharacterized protein</fullName>
    </submittedName>
</protein>
<gene>
    <name evidence="2" type="ORF">BYL167_LOCUS50466</name>
    <name evidence="1" type="ORF">GIL414_LOCUS36296</name>
</gene>
<proteinExistence type="predicted"/>
<dbReference type="Proteomes" id="UP000681967">
    <property type="component" value="Unassembled WGS sequence"/>
</dbReference>
<dbReference type="Proteomes" id="UP000681720">
    <property type="component" value="Unassembled WGS sequence"/>
</dbReference>
<evidence type="ECO:0000313" key="2">
    <source>
        <dbReference type="EMBL" id="CAF4857950.1"/>
    </source>
</evidence>
<dbReference type="EMBL" id="CAJOBH010154606">
    <property type="protein sequence ID" value="CAF4857950.1"/>
    <property type="molecule type" value="Genomic_DNA"/>
</dbReference>
<accession>A0A8S3BTU6</accession>
<comment type="caution">
    <text evidence="2">The sequence shown here is derived from an EMBL/GenBank/DDBJ whole genome shotgun (WGS) entry which is preliminary data.</text>
</comment>
<feature type="non-terminal residue" evidence="2">
    <location>
        <position position="1"/>
    </location>
</feature>
<evidence type="ECO:0000313" key="1">
    <source>
        <dbReference type="EMBL" id="CAF4538046.1"/>
    </source>
</evidence>
<name>A0A8S3BTU6_9BILA</name>
<evidence type="ECO:0000313" key="3">
    <source>
        <dbReference type="Proteomes" id="UP000681967"/>
    </source>
</evidence>
<reference evidence="2" key="1">
    <citation type="submission" date="2021-02" db="EMBL/GenBank/DDBJ databases">
        <authorList>
            <person name="Nowell W R."/>
        </authorList>
    </citation>
    <scope>NUCLEOTIDE SEQUENCE</scope>
</reference>
<organism evidence="2 3">
    <name type="scientific">Rotaria magnacalcarata</name>
    <dbReference type="NCBI Taxonomy" id="392030"/>
    <lineage>
        <taxon>Eukaryota</taxon>
        <taxon>Metazoa</taxon>
        <taxon>Spiralia</taxon>
        <taxon>Gnathifera</taxon>
        <taxon>Rotifera</taxon>
        <taxon>Eurotatoria</taxon>
        <taxon>Bdelloidea</taxon>
        <taxon>Philodinida</taxon>
        <taxon>Philodinidae</taxon>
        <taxon>Rotaria</taxon>
    </lineage>
</organism>